<keyword evidence="5 6" id="KW-0472">Membrane</keyword>
<gene>
    <name evidence="7" type="ORF">G2W53_023203</name>
</gene>
<dbReference type="SMART" id="SM00028">
    <property type="entry name" value="TPR"/>
    <property type="match status" value="2"/>
</dbReference>
<evidence type="ECO:0000313" key="8">
    <source>
        <dbReference type="Proteomes" id="UP000634136"/>
    </source>
</evidence>
<name>A0A834T8P7_9FABA</name>
<dbReference type="Gene3D" id="1.25.40.10">
    <property type="entry name" value="Tetratricopeptide repeat domain"/>
    <property type="match status" value="1"/>
</dbReference>
<dbReference type="Pfam" id="PF13432">
    <property type="entry name" value="TPR_16"/>
    <property type="match status" value="1"/>
</dbReference>
<keyword evidence="8" id="KW-1185">Reference proteome</keyword>
<keyword evidence="4 6" id="KW-1133">Transmembrane helix</keyword>
<proteinExistence type="inferred from homology"/>
<protein>
    <submittedName>
        <fullName evidence="7">ALBINO3-like protein 2, chloroplastic</fullName>
    </submittedName>
</protein>
<dbReference type="GO" id="GO:0032979">
    <property type="term" value="P:protein insertion into mitochondrial inner membrane from matrix"/>
    <property type="evidence" value="ECO:0007669"/>
    <property type="project" value="TreeGrafter"/>
</dbReference>
<feature type="transmembrane region" description="Helical" evidence="6">
    <location>
        <begin position="353"/>
        <end position="372"/>
    </location>
</feature>
<dbReference type="GO" id="GO:0032977">
    <property type="term" value="F:membrane insertase activity"/>
    <property type="evidence" value="ECO:0007669"/>
    <property type="project" value="InterPro"/>
</dbReference>
<comment type="similarity">
    <text evidence="2">Belongs to the OXA1/ALB3/YidC (TC 2.A.9.2) family.</text>
</comment>
<evidence type="ECO:0000256" key="5">
    <source>
        <dbReference type="ARBA" id="ARBA00023136"/>
    </source>
</evidence>
<evidence type="ECO:0000256" key="6">
    <source>
        <dbReference type="SAM" id="Phobius"/>
    </source>
</evidence>
<feature type="transmembrane region" description="Helical" evidence="6">
    <location>
        <begin position="261"/>
        <end position="280"/>
    </location>
</feature>
<organism evidence="7 8">
    <name type="scientific">Senna tora</name>
    <dbReference type="NCBI Taxonomy" id="362788"/>
    <lineage>
        <taxon>Eukaryota</taxon>
        <taxon>Viridiplantae</taxon>
        <taxon>Streptophyta</taxon>
        <taxon>Embryophyta</taxon>
        <taxon>Tracheophyta</taxon>
        <taxon>Spermatophyta</taxon>
        <taxon>Magnoliopsida</taxon>
        <taxon>eudicotyledons</taxon>
        <taxon>Gunneridae</taxon>
        <taxon>Pentapetalae</taxon>
        <taxon>rosids</taxon>
        <taxon>fabids</taxon>
        <taxon>Fabales</taxon>
        <taxon>Fabaceae</taxon>
        <taxon>Caesalpinioideae</taxon>
        <taxon>Cassia clade</taxon>
        <taxon>Senna</taxon>
    </lineage>
</organism>
<dbReference type="EMBL" id="JAAIUW010000008">
    <property type="protein sequence ID" value="KAF7817748.1"/>
    <property type="molecule type" value="Genomic_DNA"/>
</dbReference>
<accession>A0A834T8P7</accession>
<dbReference type="PANTHER" id="PTHR12428">
    <property type="entry name" value="OXA1"/>
    <property type="match status" value="1"/>
</dbReference>
<evidence type="ECO:0000256" key="4">
    <source>
        <dbReference type="ARBA" id="ARBA00022989"/>
    </source>
</evidence>
<dbReference type="InterPro" id="IPR011990">
    <property type="entry name" value="TPR-like_helical_dom_sf"/>
</dbReference>
<dbReference type="SUPFAM" id="SSF48452">
    <property type="entry name" value="TPR-like"/>
    <property type="match status" value="1"/>
</dbReference>
<keyword evidence="3 6" id="KW-0812">Transmembrane</keyword>
<evidence type="ECO:0000256" key="2">
    <source>
        <dbReference type="ARBA" id="ARBA00010583"/>
    </source>
</evidence>
<dbReference type="GO" id="GO:0005743">
    <property type="term" value="C:mitochondrial inner membrane"/>
    <property type="evidence" value="ECO:0007669"/>
    <property type="project" value="TreeGrafter"/>
</dbReference>
<evidence type="ECO:0000313" key="7">
    <source>
        <dbReference type="EMBL" id="KAF7817748.1"/>
    </source>
</evidence>
<dbReference type="PANTHER" id="PTHR12428:SF65">
    <property type="entry name" value="CYTOCHROME C OXIDASE ASSEMBLY PROTEIN COX18, MITOCHONDRIAL"/>
    <property type="match status" value="1"/>
</dbReference>
<feature type="transmembrane region" description="Helical" evidence="6">
    <location>
        <begin position="300"/>
        <end position="317"/>
    </location>
</feature>
<dbReference type="InterPro" id="IPR019734">
    <property type="entry name" value="TPR_rpt"/>
</dbReference>
<evidence type="ECO:0000256" key="1">
    <source>
        <dbReference type="ARBA" id="ARBA00004141"/>
    </source>
</evidence>
<comment type="caution">
    <text evidence="7">The sequence shown here is derived from an EMBL/GenBank/DDBJ whole genome shotgun (WGS) entry which is preliminary data.</text>
</comment>
<reference evidence="7" key="1">
    <citation type="submission" date="2020-09" db="EMBL/GenBank/DDBJ databases">
        <title>Genome-Enabled Discovery of Anthraquinone Biosynthesis in Senna tora.</title>
        <authorList>
            <person name="Kang S.-H."/>
            <person name="Pandey R.P."/>
            <person name="Lee C.-M."/>
            <person name="Sim J.-S."/>
            <person name="Jeong J.-T."/>
            <person name="Choi B.-S."/>
            <person name="Jung M."/>
            <person name="Ginzburg D."/>
            <person name="Zhao K."/>
            <person name="Won S.Y."/>
            <person name="Oh T.-J."/>
            <person name="Yu Y."/>
            <person name="Kim N.-H."/>
            <person name="Lee O.R."/>
            <person name="Lee T.-H."/>
            <person name="Bashyal P."/>
            <person name="Kim T.-S."/>
            <person name="Lee W.-H."/>
            <person name="Kawkins C."/>
            <person name="Kim C.-K."/>
            <person name="Kim J.S."/>
            <person name="Ahn B.O."/>
            <person name="Rhee S.Y."/>
            <person name="Sohng J.K."/>
        </authorList>
    </citation>
    <scope>NUCLEOTIDE SEQUENCE</scope>
    <source>
        <tissue evidence="7">Leaf</tissue>
    </source>
</reference>
<comment type="subcellular location">
    <subcellularLocation>
        <location evidence="1">Membrane</location>
        <topology evidence="1">Multi-pass membrane protein</topology>
    </subcellularLocation>
</comment>
<feature type="transmembrane region" description="Helical" evidence="6">
    <location>
        <begin position="128"/>
        <end position="151"/>
    </location>
</feature>
<evidence type="ECO:0000256" key="3">
    <source>
        <dbReference type="ARBA" id="ARBA00022692"/>
    </source>
</evidence>
<dbReference type="OrthoDB" id="2148490at2759"/>
<dbReference type="InterPro" id="IPR001708">
    <property type="entry name" value="YidC/ALB3/OXA1/COX18"/>
</dbReference>
<dbReference type="AlphaFoldDB" id="A0A834T8P7"/>
<dbReference type="Proteomes" id="UP000634136">
    <property type="component" value="Unassembled WGS sequence"/>
</dbReference>
<dbReference type="Pfam" id="PF13181">
    <property type="entry name" value="TPR_8"/>
    <property type="match status" value="1"/>
</dbReference>
<sequence>MATSVLSYHLRRSRPSLLLPFLAQLINHSRYPLPRHPSLPLFDTCTSHFRTRLNSRVFLGNFHSRAFSTFFPDDGQLGDNPGSDLQVDSELLNGIEQLTAVGTSGEDTIFPVRALISVLDGFHDFTGFPWWMIIASSTLTLRIVLLSLLILQLRQLKRIGEFLPTLPPPFPPPQSGRSLKDQFSLFQKERKAVGCPSLLWHLPYITVQSTSKVEVNRCANFIWSWLRVLMGWGFSSQPAHCCMLGLVEEKASAKLNQPQPAHMLVPCFFFWMVSIRMMSLNDHPGFNCGGALWFQDLTELPHGWSGFIFPLLIAGLHYTNVKISFQNSVLANTGGILALLADFYKWYLKFLTLPIAFIGFAIPQIPSVYMSFSFQLLGLRGSLLYWITNSSLTIIQQLTLSHPTVLAKLGLPHNNSKKEDSEKSGAPKMIHLDSTVLQDKSSPMSASEETSASKTASLVSSEKWFKIPAENSSPRELTAISVHIESNGDRESAILLLRLALDKDPEYVRALVLMGHLLLQKKLNAEAIEYFERAISKLSFAGHPTEVEDVDLLILASQWAGVACERQGKWVEGLVHFERVASLEEPEDPACKAHYFNGLLLLASTLYDAGQKDEAAKYLRLVVAYNPAHTKFLELCERDNDIASDLAMSRREF</sequence>